<comment type="similarity">
    <text evidence="4">Belongs to the adenylate kinase family.</text>
</comment>
<keyword evidence="3 4" id="KW-0418">Kinase</keyword>
<reference evidence="5 6" key="1">
    <citation type="submission" date="2024-04" db="EMBL/GenBank/DDBJ databases">
        <title>Tritrichomonas musculus Genome.</title>
        <authorList>
            <person name="Alves-Ferreira E."/>
            <person name="Grigg M."/>
            <person name="Lorenzi H."/>
            <person name="Galac M."/>
        </authorList>
    </citation>
    <scope>NUCLEOTIDE SEQUENCE [LARGE SCALE GENOMIC DNA]</scope>
    <source>
        <strain evidence="5 6">EAF2021</strain>
    </source>
</reference>
<comment type="caution">
    <text evidence="5">The sequence shown here is derived from an EMBL/GenBank/DDBJ whole genome shotgun (WGS) entry which is preliminary data.</text>
</comment>
<name>A0ABR2KBL7_9EUKA</name>
<organism evidence="5 6">
    <name type="scientific">Tritrichomonas musculus</name>
    <dbReference type="NCBI Taxonomy" id="1915356"/>
    <lineage>
        <taxon>Eukaryota</taxon>
        <taxon>Metamonada</taxon>
        <taxon>Parabasalia</taxon>
        <taxon>Tritrichomonadida</taxon>
        <taxon>Tritrichomonadidae</taxon>
        <taxon>Tritrichomonas</taxon>
    </lineage>
</organism>
<evidence type="ECO:0000313" key="5">
    <source>
        <dbReference type="EMBL" id="KAK8887867.1"/>
    </source>
</evidence>
<dbReference type="Pfam" id="PF00406">
    <property type="entry name" value="ADK"/>
    <property type="match status" value="1"/>
</dbReference>
<dbReference type="Gene3D" id="3.40.50.300">
    <property type="entry name" value="P-loop containing nucleotide triphosphate hydrolases"/>
    <property type="match status" value="1"/>
</dbReference>
<sequence>MGCSNSKVAAMKDEEKTKEELKQAKALKDVMSDYKFTITNEEKEQLNKKIIIFLIGGPGSGKGTQSERIIKDFDTGYMSAGDLLRKESDKGTSIGKFILEQMKQGAIVPQEIILNLLKDEILSQNKKLYLIDGFPRKTDQAETFESQICQCKCALFLDVPDDILINRLIKRSETSGRADDNPETIKKRIKTFHDVSEQVFNHFDKLGRAVKIDGNRDPDVVYEEVHNLIQKILDENQ</sequence>
<accession>A0ABR2KBL7</accession>
<dbReference type="InterPro" id="IPR027417">
    <property type="entry name" value="P-loop_NTPase"/>
</dbReference>
<evidence type="ECO:0000256" key="3">
    <source>
        <dbReference type="ARBA" id="ARBA00022777"/>
    </source>
</evidence>
<dbReference type="InterPro" id="IPR033690">
    <property type="entry name" value="Adenylat_kinase_CS"/>
</dbReference>
<keyword evidence="2" id="KW-0547">Nucleotide-binding</keyword>
<evidence type="ECO:0000256" key="4">
    <source>
        <dbReference type="RuleBase" id="RU003330"/>
    </source>
</evidence>
<dbReference type="PROSITE" id="PS00113">
    <property type="entry name" value="ADENYLATE_KINASE"/>
    <property type="match status" value="1"/>
</dbReference>
<proteinExistence type="inferred from homology"/>
<gene>
    <name evidence="5" type="ORF">M9Y10_038926</name>
</gene>
<dbReference type="HAMAP" id="MF_00235">
    <property type="entry name" value="Adenylate_kinase_Adk"/>
    <property type="match status" value="1"/>
</dbReference>
<evidence type="ECO:0008006" key="7">
    <source>
        <dbReference type="Google" id="ProtNLM"/>
    </source>
</evidence>
<evidence type="ECO:0000313" key="6">
    <source>
        <dbReference type="Proteomes" id="UP001470230"/>
    </source>
</evidence>
<dbReference type="SUPFAM" id="SSF52540">
    <property type="entry name" value="P-loop containing nucleoside triphosphate hydrolases"/>
    <property type="match status" value="1"/>
</dbReference>
<dbReference type="InterPro" id="IPR000850">
    <property type="entry name" value="Adenylat/UMP-CMP_kin"/>
</dbReference>
<keyword evidence="6" id="KW-1185">Reference proteome</keyword>
<dbReference type="PRINTS" id="PR00094">
    <property type="entry name" value="ADENYLTKNASE"/>
</dbReference>
<dbReference type="EMBL" id="JAPFFF010000006">
    <property type="protein sequence ID" value="KAK8887867.1"/>
    <property type="molecule type" value="Genomic_DNA"/>
</dbReference>
<protein>
    <recommendedName>
        <fullName evidence="7">Adenylate kinase</fullName>
    </recommendedName>
</protein>
<dbReference type="CDD" id="cd01428">
    <property type="entry name" value="ADK"/>
    <property type="match status" value="1"/>
</dbReference>
<dbReference type="Proteomes" id="UP001470230">
    <property type="component" value="Unassembled WGS sequence"/>
</dbReference>
<evidence type="ECO:0000256" key="2">
    <source>
        <dbReference type="ARBA" id="ARBA00022741"/>
    </source>
</evidence>
<dbReference type="PANTHER" id="PTHR23359">
    <property type="entry name" value="NUCLEOTIDE KINASE"/>
    <property type="match status" value="1"/>
</dbReference>
<evidence type="ECO:0000256" key="1">
    <source>
        <dbReference type="ARBA" id="ARBA00022679"/>
    </source>
</evidence>
<keyword evidence="1 4" id="KW-0808">Transferase</keyword>